<evidence type="ECO:0000256" key="6">
    <source>
        <dbReference type="ARBA" id="ARBA00023136"/>
    </source>
</evidence>
<feature type="transmembrane region" description="Helical" evidence="7">
    <location>
        <begin position="118"/>
        <end position="139"/>
    </location>
</feature>
<organism evidence="9 10">
    <name type="scientific">Eubacterium cellulosolvens (strain ATCC 43171 / JCM 9499 / 6)</name>
    <name type="common">Cillobacterium cellulosolvens</name>
    <dbReference type="NCBI Taxonomy" id="633697"/>
    <lineage>
        <taxon>Bacteria</taxon>
        <taxon>Bacillati</taxon>
        <taxon>Bacillota</taxon>
        <taxon>Clostridia</taxon>
        <taxon>Eubacteriales</taxon>
        <taxon>Eubacteriaceae</taxon>
        <taxon>Eubacterium</taxon>
    </lineage>
</organism>
<proteinExistence type="inferred from homology"/>
<dbReference type="GO" id="GO:0005886">
    <property type="term" value="C:plasma membrane"/>
    <property type="evidence" value="ECO:0007669"/>
    <property type="project" value="UniProtKB-SubCell"/>
</dbReference>
<dbReference type="HOGENOM" id="CLU_035032_0_0_9"/>
<dbReference type="PANTHER" id="PTHR30012">
    <property type="entry name" value="GENERAL SECRETION PATHWAY PROTEIN"/>
    <property type="match status" value="1"/>
</dbReference>
<reference evidence="9 10" key="2">
    <citation type="submission" date="2012-02" db="EMBL/GenBank/DDBJ databases">
        <title>Improved High-Quality Draft sequence of Eubacterium cellulosolvens 6.</title>
        <authorList>
            <consortium name="US DOE Joint Genome Institute"/>
            <person name="Lucas S."/>
            <person name="Han J."/>
            <person name="Lapidus A."/>
            <person name="Cheng J.-F."/>
            <person name="Goodwin L."/>
            <person name="Pitluck S."/>
            <person name="Peters L."/>
            <person name="Mikhailova N."/>
            <person name="Gu W."/>
            <person name="Detter J.C."/>
            <person name="Han C."/>
            <person name="Tapia R."/>
            <person name="Land M."/>
            <person name="Hauser L."/>
            <person name="Kyrpides N."/>
            <person name="Ivanova N."/>
            <person name="Pagani I."/>
            <person name="Johnson E."/>
            <person name="Mukhopadhyay B."/>
            <person name="Anderson I."/>
            <person name="Woyke T."/>
        </authorList>
    </citation>
    <scope>NUCLEOTIDE SEQUENCE [LARGE SCALE GENOMIC DNA]</scope>
    <source>
        <strain evidence="9 10">6</strain>
    </source>
</reference>
<dbReference type="PRINTS" id="PR00812">
    <property type="entry name" value="BCTERIALGSPF"/>
</dbReference>
<feature type="transmembrane region" description="Helical" evidence="7">
    <location>
        <begin position="324"/>
        <end position="347"/>
    </location>
</feature>
<dbReference type="Proteomes" id="UP000005753">
    <property type="component" value="Chromosome"/>
</dbReference>
<keyword evidence="3" id="KW-1003">Cell membrane</keyword>
<comment type="similarity">
    <text evidence="2">Belongs to the GSP F family.</text>
</comment>
<keyword evidence="10" id="KW-1185">Reference proteome</keyword>
<evidence type="ECO:0000256" key="5">
    <source>
        <dbReference type="ARBA" id="ARBA00022989"/>
    </source>
</evidence>
<gene>
    <name evidence="9" type="ORF">EubceDRAFT1_1575</name>
</gene>
<keyword evidence="4 7" id="KW-0812">Transmembrane</keyword>
<evidence type="ECO:0000259" key="8">
    <source>
        <dbReference type="Pfam" id="PF00482"/>
    </source>
</evidence>
<reference evidence="9 10" key="1">
    <citation type="submission" date="2010-08" db="EMBL/GenBank/DDBJ databases">
        <authorList>
            <consortium name="US DOE Joint Genome Institute (JGI-PGF)"/>
            <person name="Lucas S."/>
            <person name="Copeland A."/>
            <person name="Lapidus A."/>
            <person name="Cheng J.-F."/>
            <person name="Bruce D."/>
            <person name="Goodwin L."/>
            <person name="Pitluck S."/>
            <person name="Land M.L."/>
            <person name="Hauser L."/>
            <person name="Chang Y.-J."/>
            <person name="Anderson I.J."/>
            <person name="Johnson E."/>
            <person name="Mulhopadhyay B."/>
            <person name="Kyrpides N."/>
            <person name="Woyke T.J."/>
        </authorList>
    </citation>
    <scope>NUCLEOTIDE SEQUENCE [LARGE SCALE GENOMIC DNA]</scope>
    <source>
        <strain evidence="9 10">6</strain>
    </source>
</reference>
<dbReference type="EMBL" id="CM001487">
    <property type="protein sequence ID" value="EIM57364.1"/>
    <property type="molecule type" value="Genomic_DNA"/>
</dbReference>
<protein>
    <submittedName>
        <fullName evidence="9">Type II secretory pathway, component PulF</fullName>
    </submittedName>
</protein>
<dbReference type="PANTHER" id="PTHR30012:SF0">
    <property type="entry name" value="TYPE II SECRETION SYSTEM PROTEIN F-RELATED"/>
    <property type="match status" value="1"/>
</dbReference>
<feature type="domain" description="Type II secretion system protein GspF" evidence="8">
    <location>
        <begin position="19"/>
        <end position="141"/>
    </location>
</feature>
<feature type="domain" description="Type II secretion system protein GspF" evidence="8">
    <location>
        <begin position="221"/>
        <end position="343"/>
    </location>
</feature>
<dbReference type="InterPro" id="IPR018076">
    <property type="entry name" value="T2SS_GspF_dom"/>
</dbReference>
<comment type="subcellular location">
    <subcellularLocation>
        <location evidence="1">Cell membrane</location>
        <topology evidence="1">Multi-pass membrane protein</topology>
    </subcellularLocation>
</comment>
<evidence type="ECO:0000256" key="7">
    <source>
        <dbReference type="SAM" id="Phobius"/>
    </source>
</evidence>
<keyword evidence="6 7" id="KW-0472">Membrane</keyword>
<evidence type="ECO:0000256" key="4">
    <source>
        <dbReference type="ARBA" id="ARBA00022692"/>
    </source>
</evidence>
<keyword evidence="5 7" id="KW-1133">Transmembrane helix</keyword>
<sequence>MEKSKATSHYLSNPELSAFAGQMALILKAGISSLEGIAILKDDSSDKKYHSVLMSIQKEMHQSGYLYKALEKSGSFPPYMVQMTRIGEETGNLDTVMESLSFHYNREEQIRRNTINSVVYPALMTAIMLAVILVLIVRVMPIFEQVFRELGAVITGPALLFINAGKFLRTYGITILLICAIILIGGLFSTTFEGGKKFWHNVGRHFRGIRKGYEEITICRFASAMSMAIASGLTPEQGLYLTMDLNEDADFDKKLHKVHDELSEGTSFSQCLLNNGIFSGLYAKMTVVGAKTGTLDTVLAQIADLCQEQVDRRLNNRLAAIEPVLAIILSLIVGAILFSVMFPLLGIMSSL</sequence>
<dbReference type="eggNOG" id="COG1459">
    <property type="taxonomic scope" value="Bacteria"/>
</dbReference>
<dbReference type="InterPro" id="IPR042094">
    <property type="entry name" value="T2SS_GspF_sf"/>
</dbReference>
<dbReference type="AlphaFoldDB" id="I5AU91"/>
<dbReference type="InterPro" id="IPR003004">
    <property type="entry name" value="GspF/PilC"/>
</dbReference>
<evidence type="ECO:0000313" key="10">
    <source>
        <dbReference type="Proteomes" id="UP000005753"/>
    </source>
</evidence>
<evidence type="ECO:0000256" key="1">
    <source>
        <dbReference type="ARBA" id="ARBA00004651"/>
    </source>
</evidence>
<feature type="transmembrane region" description="Helical" evidence="7">
    <location>
        <begin position="171"/>
        <end position="192"/>
    </location>
</feature>
<evidence type="ECO:0000256" key="3">
    <source>
        <dbReference type="ARBA" id="ARBA00022475"/>
    </source>
</evidence>
<dbReference type="Gene3D" id="1.20.81.30">
    <property type="entry name" value="Type II secretion system (T2SS), domain F"/>
    <property type="match status" value="2"/>
</dbReference>
<evidence type="ECO:0000313" key="9">
    <source>
        <dbReference type="EMBL" id="EIM57364.1"/>
    </source>
</evidence>
<dbReference type="Pfam" id="PF00482">
    <property type="entry name" value="T2SSF"/>
    <property type="match status" value="2"/>
</dbReference>
<dbReference type="OrthoDB" id="1733538at2"/>
<evidence type="ECO:0000256" key="2">
    <source>
        <dbReference type="ARBA" id="ARBA00005745"/>
    </source>
</evidence>
<accession>I5AU91</accession>
<name>I5AU91_EUBC6</name>
<dbReference type="STRING" id="633697.EubceDRAFT1_1575"/>